<comment type="caution">
    <text evidence="8">The sequence shown here is derived from an EMBL/GenBank/DDBJ whole genome shotgun (WGS) entry which is preliminary data.</text>
</comment>
<accession>A0ABR4DY42</accession>
<evidence type="ECO:0008006" key="10">
    <source>
        <dbReference type="Google" id="ProtNLM"/>
    </source>
</evidence>
<dbReference type="Gene3D" id="1.10.630.10">
    <property type="entry name" value="Cytochrome P450"/>
    <property type="match status" value="1"/>
</dbReference>
<dbReference type="InterPro" id="IPR017972">
    <property type="entry name" value="Cyt_P450_CS"/>
</dbReference>
<dbReference type="PRINTS" id="PR00385">
    <property type="entry name" value="P450"/>
</dbReference>
<name>A0ABR4DY42_9PEZI</name>
<dbReference type="PANTHER" id="PTHR24305:SF210">
    <property type="entry name" value="CYTOCHROME P450 MONOOXYGENASE ASQL-RELATED"/>
    <property type="match status" value="1"/>
</dbReference>
<evidence type="ECO:0000313" key="9">
    <source>
        <dbReference type="Proteomes" id="UP001600888"/>
    </source>
</evidence>
<dbReference type="Proteomes" id="UP001600888">
    <property type="component" value="Unassembled WGS sequence"/>
</dbReference>
<keyword evidence="6" id="KW-0560">Oxidoreductase</keyword>
<keyword evidence="7" id="KW-0472">Membrane</keyword>
<evidence type="ECO:0000313" key="8">
    <source>
        <dbReference type="EMBL" id="KAL2275086.1"/>
    </source>
</evidence>
<dbReference type="InterPro" id="IPR036396">
    <property type="entry name" value="Cyt_P450_sf"/>
</dbReference>
<evidence type="ECO:0000256" key="7">
    <source>
        <dbReference type="SAM" id="Phobius"/>
    </source>
</evidence>
<evidence type="ECO:0000256" key="1">
    <source>
        <dbReference type="ARBA" id="ARBA00001971"/>
    </source>
</evidence>
<dbReference type="InterPro" id="IPR050121">
    <property type="entry name" value="Cytochrome_P450_monoxygenase"/>
</dbReference>
<dbReference type="PANTHER" id="PTHR24305">
    <property type="entry name" value="CYTOCHROME P450"/>
    <property type="match status" value="1"/>
</dbReference>
<dbReference type="PROSITE" id="PS00086">
    <property type="entry name" value="CYTOCHROME_P450"/>
    <property type="match status" value="1"/>
</dbReference>
<evidence type="ECO:0000256" key="2">
    <source>
        <dbReference type="ARBA" id="ARBA00010617"/>
    </source>
</evidence>
<dbReference type="Pfam" id="PF00067">
    <property type="entry name" value="p450"/>
    <property type="match status" value="1"/>
</dbReference>
<keyword evidence="3 6" id="KW-0349">Heme</keyword>
<protein>
    <recommendedName>
        <fullName evidence="10">Isotrichodermin C-15 hydroxylase</fullName>
    </recommendedName>
</protein>
<dbReference type="SUPFAM" id="SSF48264">
    <property type="entry name" value="Cytochrome P450"/>
    <property type="match status" value="1"/>
</dbReference>
<organism evidence="8 9">
    <name type="scientific">Diaporthe vaccinii</name>
    <dbReference type="NCBI Taxonomy" id="105482"/>
    <lineage>
        <taxon>Eukaryota</taxon>
        <taxon>Fungi</taxon>
        <taxon>Dikarya</taxon>
        <taxon>Ascomycota</taxon>
        <taxon>Pezizomycotina</taxon>
        <taxon>Sordariomycetes</taxon>
        <taxon>Sordariomycetidae</taxon>
        <taxon>Diaporthales</taxon>
        <taxon>Diaporthaceae</taxon>
        <taxon>Diaporthe</taxon>
        <taxon>Diaporthe eres species complex</taxon>
    </lineage>
</organism>
<dbReference type="InterPro" id="IPR002401">
    <property type="entry name" value="Cyt_P450_E_grp-I"/>
</dbReference>
<gene>
    <name evidence="8" type="ORF">FJTKL_02537</name>
</gene>
<reference evidence="8 9" key="1">
    <citation type="submission" date="2024-03" db="EMBL/GenBank/DDBJ databases">
        <title>A high-quality draft genome sequence of Diaporthe vaccinii, a causative agent of upright dieback and viscid rot disease in cranberry plants.</title>
        <authorList>
            <person name="Sarrasin M."/>
            <person name="Lang B.F."/>
            <person name="Burger G."/>
        </authorList>
    </citation>
    <scope>NUCLEOTIDE SEQUENCE [LARGE SCALE GENOMIC DNA]</scope>
    <source>
        <strain evidence="8 9">IS7</strain>
    </source>
</reference>
<proteinExistence type="inferred from homology"/>
<evidence type="ECO:0000256" key="6">
    <source>
        <dbReference type="RuleBase" id="RU000461"/>
    </source>
</evidence>
<keyword evidence="7" id="KW-1133">Transmembrane helix</keyword>
<dbReference type="CDD" id="cd11058">
    <property type="entry name" value="CYP60B-like"/>
    <property type="match status" value="1"/>
</dbReference>
<dbReference type="InterPro" id="IPR001128">
    <property type="entry name" value="Cyt_P450"/>
</dbReference>
<dbReference type="PRINTS" id="PR00463">
    <property type="entry name" value="EP450I"/>
</dbReference>
<evidence type="ECO:0000256" key="3">
    <source>
        <dbReference type="ARBA" id="ARBA00022617"/>
    </source>
</evidence>
<comment type="similarity">
    <text evidence="2 6">Belongs to the cytochrome P450 family.</text>
</comment>
<keyword evidence="4 6" id="KW-0479">Metal-binding</keyword>
<evidence type="ECO:0000256" key="4">
    <source>
        <dbReference type="ARBA" id="ARBA00022723"/>
    </source>
</evidence>
<keyword evidence="9" id="KW-1185">Reference proteome</keyword>
<evidence type="ECO:0000256" key="5">
    <source>
        <dbReference type="ARBA" id="ARBA00023004"/>
    </source>
</evidence>
<keyword evidence="7" id="KW-0812">Transmembrane</keyword>
<keyword evidence="6" id="KW-0503">Monooxygenase</keyword>
<dbReference type="EMBL" id="JBAWTH010000142">
    <property type="protein sequence ID" value="KAL2275086.1"/>
    <property type="molecule type" value="Genomic_DNA"/>
</dbReference>
<comment type="cofactor">
    <cofactor evidence="1">
        <name>heme</name>
        <dbReference type="ChEBI" id="CHEBI:30413"/>
    </cofactor>
</comment>
<feature type="transmembrane region" description="Helical" evidence="7">
    <location>
        <begin position="12"/>
        <end position="36"/>
    </location>
</feature>
<sequence>MIQLQYLRLPSAASFVWLTLGTTVLYCVARCIYLLYFHPLARFPGPRAAALTEIWKWKSAMSGKHVFEMLEQHKKYGDVIRLAPNELSFASVQAYRDIYGHVTTGKERFLKSDAYDAEEPQIASVRDPAVHASQRKALSHAFSARALRDQEDVVHQYVDLLVKQLGNFGAGGLKPVNVTEAYNWLTFDVIGDLSFGEPFGALADGSNHWVNLVLDSVIFESLAMRYKRRLWLKFVIRFFLGSKKMDEFQRNSVEHLALSREKAKKRMEMGDSLTRQDFFGHLIKKKEISQEYLMGNARALLVAGSETTATSLAGTTWYLLKNQDCLRRLTEEIRGSFKSVGDITGDSTARCEYLHGVIEEGLRMFPPVAAGLPRVCPGAVIDGQYVPAGYIVSCVNYPLARDPRYWVNPDDFRPERWIGQGLGDDKRAFQPFSSGPRACLGINLAYLELRIILAKIVFAYDLELVSREIEDWNRSCTSLGLWRKPALLVKFHPRKGA</sequence>
<keyword evidence="5 6" id="KW-0408">Iron</keyword>